<protein>
    <recommendedName>
        <fullName evidence="6">C3H1-type domain-containing protein</fullName>
    </recommendedName>
</protein>
<keyword evidence="8" id="KW-1185">Reference proteome</keyword>
<dbReference type="GO" id="GO:0008270">
    <property type="term" value="F:zinc ion binding"/>
    <property type="evidence" value="ECO:0007669"/>
    <property type="project" value="UniProtKB-KW"/>
</dbReference>
<evidence type="ECO:0000256" key="3">
    <source>
        <dbReference type="ARBA" id="ARBA00022771"/>
    </source>
</evidence>
<keyword evidence="4 5" id="KW-0862">Zinc</keyword>
<dbReference type="AlphaFoldDB" id="A0A6A6US83"/>
<dbReference type="PANTHER" id="PTHR46156:SF1">
    <property type="entry name" value="ZINC FINGER CCCH DOMAIN-CONTAINING PROTEIN 3"/>
    <property type="match status" value="1"/>
</dbReference>
<evidence type="ECO:0000256" key="5">
    <source>
        <dbReference type="PROSITE-ProRule" id="PRU00723"/>
    </source>
</evidence>
<feature type="domain" description="C3H1-type" evidence="6">
    <location>
        <begin position="81"/>
        <end position="103"/>
    </location>
</feature>
<keyword evidence="1 5" id="KW-0479">Metal-binding</keyword>
<dbReference type="PROSITE" id="PS50103">
    <property type="entry name" value="ZF_C3H1"/>
    <property type="match status" value="4"/>
</dbReference>
<feature type="non-terminal residue" evidence="7">
    <location>
        <position position="173"/>
    </location>
</feature>
<feature type="zinc finger region" description="C3H1-type" evidence="5">
    <location>
        <begin position="25"/>
        <end position="51"/>
    </location>
</feature>
<reference evidence="7" key="1">
    <citation type="journal article" date="2020" name="Stud. Mycol.">
        <title>101 Dothideomycetes genomes: a test case for predicting lifestyles and emergence of pathogens.</title>
        <authorList>
            <person name="Haridas S."/>
            <person name="Albert R."/>
            <person name="Binder M."/>
            <person name="Bloem J."/>
            <person name="Labutti K."/>
            <person name="Salamov A."/>
            <person name="Andreopoulos B."/>
            <person name="Baker S."/>
            <person name="Barry K."/>
            <person name="Bills G."/>
            <person name="Bluhm B."/>
            <person name="Cannon C."/>
            <person name="Castanera R."/>
            <person name="Culley D."/>
            <person name="Daum C."/>
            <person name="Ezra D."/>
            <person name="Gonzalez J."/>
            <person name="Henrissat B."/>
            <person name="Kuo A."/>
            <person name="Liang C."/>
            <person name="Lipzen A."/>
            <person name="Lutzoni F."/>
            <person name="Magnuson J."/>
            <person name="Mondo S."/>
            <person name="Nolan M."/>
            <person name="Ohm R."/>
            <person name="Pangilinan J."/>
            <person name="Park H.-J."/>
            <person name="Ramirez L."/>
            <person name="Alfaro M."/>
            <person name="Sun H."/>
            <person name="Tritt A."/>
            <person name="Yoshinaga Y."/>
            <person name="Zwiers L.-H."/>
            <person name="Turgeon B."/>
            <person name="Goodwin S."/>
            <person name="Spatafora J."/>
            <person name="Crous P."/>
            <person name="Grigoriev I."/>
        </authorList>
    </citation>
    <scope>NUCLEOTIDE SEQUENCE</scope>
    <source>
        <strain evidence="7">CBS 115976</strain>
    </source>
</reference>
<dbReference type="SMART" id="SM00356">
    <property type="entry name" value="ZnF_C3H1"/>
    <property type="match status" value="4"/>
</dbReference>
<dbReference type="Gene3D" id="4.10.1000.10">
    <property type="entry name" value="Zinc finger, CCCH-type"/>
    <property type="match status" value="2"/>
</dbReference>
<feature type="zinc finger region" description="C3H1-type" evidence="5">
    <location>
        <begin position="1"/>
        <end position="24"/>
    </location>
</feature>
<dbReference type="PANTHER" id="PTHR46156">
    <property type="entry name" value="CCCH ZINGC FINGER"/>
    <property type="match status" value="1"/>
</dbReference>
<dbReference type="SUPFAM" id="SSF90229">
    <property type="entry name" value="CCCH zinc finger"/>
    <property type="match status" value="1"/>
</dbReference>
<feature type="domain" description="C3H1-type" evidence="6">
    <location>
        <begin position="52"/>
        <end position="80"/>
    </location>
</feature>
<dbReference type="InterPro" id="IPR000571">
    <property type="entry name" value="Znf_CCCH"/>
</dbReference>
<dbReference type="InterPro" id="IPR036855">
    <property type="entry name" value="Znf_CCCH_sf"/>
</dbReference>
<feature type="zinc finger region" description="C3H1-type" evidence="5">
    <location>
        <begin position="52"/>
        <end position="80"/>
    </location>
</feature>
<accession>A0A6A6US83</accession>
<dbReference type="OrthoDB" id="410307at2759"/>
<proteinExistence type="predicted"/>
<name>A0A6A6US83_9PEZI</name>
<gene>
    <name evidence="7" type="ORF">BT63DRAFT_419551</name>
</gene>
<dbReference type="EMBL" id="MU004230">
    <property type="protein sequence ID" value="KAF2674251.1"/>
    <property type="molecule type" value="Genomic_DNA"/>
</dbReference>
<sequence length="173" mass="18815">MCKEQLVKGLCSKGPYCDLSHEPSPHRVPLCTYFLSDNCTNATCRYTHMTVRPDAPICVDFATLGYCEMGADCKDRHVFECPDYAATGSCPNGSKCRLPHIDRAGQLRQRAAKQQADTTAPAVGGSVLDGLDAALKASSKAAVISKAQSTFSQQDNFMSLDDDPEGHYEQRFA</sequence>
<evidence type="ECO:0000256" key="4">
    <source>
        <dbReference type="ARBA" id="ARBA00022833"/>
    </source>
</evidence>
<feature type="zinc finger region" description="C3H1-type" evidence="5">
    <location>
        <begin position="81"/>
        <end position="103"/>
    </location>
</feature>
<evidence type="ECO:0000313" key="8">
    <source>
        <dbReference type="Proteomes" id="UP000799302"/>
    </source>
</evidence>
<evidence type="ECO:0000256" key="2">
    <source>
        <dbReference type="ARBA" id="ARBA00022737"/>
    </source>
</evidence>
<dbReference type="GO" id="GO:0005634">
    <property type="term" value="C:nucleus"/>
    <property type="evidence" value="ECO:0007669"/>
    <property type="project" value="TreeGrafter"/>
</dbReference>
<feature type="domain" description="C3H1-type" evidence="6">
    <location>
        <begin position="25"/>
        <end position="51"/>
    </location>
</feature>
<evidence type="ECO:0000313" key="7">
    <source>
        <dbReference type="EMBL" id="KAF2674251.1"/>
    </source>
</evidence>
<feature type="domain" description="C3H1-type" evidence="6">
    <location>
        <begin position="1"/>
        <end position="24"/>
    </location>
</feature>
<keyword evidence="2" id="KW-0677">Repeat</keyword>
<dbReference type="Pfam" id="PF00642">
    <property type="entry name" value="zf-CCCH"/>
    <property type="match status" value="1"/>
</dbReference>
<organism evidence="7 8">
    <name type="scientific">Microthyrium microscopicum</name>
    <dbReference type="NCBI Taxonomy" id="703497"/>
    <lineage>
        <taxon>Eukaryota</taxon>
        <taxon>Fungi</taxon>
        <taxon>Dikarya</taxon>
        <taxon>Ascomycota</taxon>
        <taxon>Pezizomycotina</taxon>
        <taxon>Dothideomycetes</taxon>
        <taxon>Dothideomycetes incertae sedis</taxon>
        <taxon>Microthyriales</taxon>
        <taxon>Microthyriaceae</taxon>
        <taxon>Microthyrium</taxon>
    </lineage>
</organism>
<evidence type="ECO:0000259" key="6">
    <source>
        <dbReference type="PROSITE" id="PS50103"/>
    </source>
</evidence>
<keyword evidence="3 5" id="KW-0863">Zinc-finger</keyword>
<dbReference type="FunFam" id="4.10.1000.10:FF:000022">
    <property type="entry name" value="Zinc finger CCCH domain-containing protein 7"/>
    <property type="match status" value="1"/>
</dbReference>
<evidence type="ECO:0000256" key="1">
    <source>
        <dbReference type="ARBA" id="ARBA00022723"/>
    </source>
</evidence>
<dbReference type="Proteomes" id="UP000799302">
    <property type="component" value="Unassembled WGS sequence"/>
</dbReference>